<reference evidence="2" key="2">
    <citation type="submission" date="2015-07" db="EMBL/GenBank/DDBJ databases">
        <authorList>
            <person name="Noorani M."/>
        </authorList>
    </citation>
    <scope>NUCLEOTIDE SEQUENCE</scope>
    <source>
        <strain evidence="2">Yugu1</strain>
    </source>
</reference>
<protein>
    <submittedName>
        <fullName evidence="2">Uncharacterized protein</fullName>
    </submittedName>
</protein>
<gene>
    <name evidence="2" type="ORF">SETIT_5G287000v2</name>
</gene>
<dbReference type="EMBL" id="CM003532">
    <property type="protein sequence ID" value="RCV26955.1"/>
    <property type="molecule type" value="Genomic_DNA"/>
</dbReference>
<evidence type="ECO:0000256" key="1">
    <source>
        <dbReference type="SAM" id="MobiDB-lite"/>
    </source>
</evidence>
<sequence length="117" mass="12377">MSAFITPIFAMVDVVPPPRRDWPSNCLLLLPQNRWNRGRPSSSTPLCLLPGREGTEAMPAASAGILLASSGSGSHTSAVRQPSRPVRHRTTPGGGRVERVQGLAAHAKPARGEHVGV</sequence>
<proteinExistence type="predicted"/>
<organism evidence="2">
    <name type="scientific">Setaria italica</name>
    <name type="common">Foxtail millet</name>
    <name type="synonym">Panicum italicum</name>
    <dbReference type="NCBI Taxonomy" id="4555"/>
    <lineage>
        <taxon>Eukaryota</taxon>
        <taxon>Viridiplantae</taxon>
        <taxon>Streptophyta</taxon>
        <taxon>Embryophyta</taxon>
        <taxon>Tracheophyta</taxon>
        <taxon>Spermatophyta</taxon>
        <taxon>Magnoliopsida</taxon>
        <taxon>Liliopsida</taxon>
        <taxon>Poales</taxon>
        <taxon>Poaceae</taxon>
        <taxon>PACMAD clade</taxon>
        <taxon>Panicoideae</taxon>
        <taxon>Panicodae</taxon>
        <taxon>Paniceae</taxon>
        <taxon>Cenchrinae</taxon>
        <taxon>Setaria</taxon>
    </lineage>
</organism>
<name>A0A368R9R9_SETIT</name>
<accession>A0A368R9R9</accession>
<reference evidence="2" key="1">
    <citation type="journal article" date="2012" name="Nat. Biotechnol.">
        <title>Reference genome sequence of the model plant Setaria.</title>
        <authorList>
            <person name="Bennetzen J.L."/>
            <person name="Schmutz J."/>
            <person name="Wang H."/>
            <person name="Percifield R."/>
            <person name="Hawkins J."/>
            <person name="Pontaroli A.C."/>
            <person name="Estep M."/>
            <person name="Feng L."/>
            <person name="Vaughn J.N."/>
            <person name="Grimwood J."/>
            <person name="Jenkins J."/>
            <person name="Barry K."/>
            <person name="Lindquist E."/>
            <person name="Hellsten U."/>
            <person name="Deshpande S."/>
            <person name="Wang X."/>
            <person name="Wu X."/>
            <person name="Mitros T."/>
            <person name="Triplett J."/>
            <person name="Yang X."/>
            <person name="Ye C.Y."/>
            <person name="Mauro-Herrera M."/>
            <person name="Wang L."/>
            <person name="Li P."/>
            <person name="Sharma M."/>
            <person name="Sharma R."/>
            <person name="Ronald P.C."/>
            <person name="Panaud O."/>
            <person name="Kellogg E.A."/>
            <person name="Brutnell T.P."/>
            <person name="Doust A.N."/>
            <person name="Tuskan G.A."/>
            <person name="Rokhsar D."/>
            <person name="Devos K.M."/>
        </authorList>
    </citation>
    <scope>NUCLEOTIDE SEQUENCE [LARGE SCALE GENOMIC DNA]</scope>
    <source>
        <strain evidence="2">Yugu1</strain>
    </source>
</reference>
<evidence type="ECO:0000313" key="2">
    <source>
        <dbReference type="EMBL" id="RCV26955.1"/>
    </source>
</evidence>
<dbReference type="AlphaFoldDB" id="A0A368R9R9"/>
<feature type="region of interest" description="Disordered" evidence="1">
    <location>
        <begin position="67"/>
        <end position="117"/>
    </location>
</feature>